<organism evidence="6 7">
    <name type="scientific">Rugosimonospora acidiphila</name>
    <dbReference type="NCBI Taxonomy" id="556531"/>
    <lineage>
        <taxon>Bacteria</taxon>
        <taxon>Bacillati</taxon>
        <taxon>Actinomycetota</taxon>
        <taxon>Actinomycetes</taxon>
        <taxon>Micromonosporales</taxon>
        <taxon>Micromonosporaceae</taxon>
        <taxon>Rugosimonospora</taxon>
    </lineage>
</organism>
<feature type="active site" description="Nucleophile" evidence="3">
    <location>
        <position position="279"/>
    </location>
</feature>
<dbReference type="EMBL" id="BAABJQ010000020">
    <property type="protein sequence ID" value="GAA5194105.1"/>
    <property type="molecule type" value="Genomic_DNA"/>
</dbReference>
<name>A0ABP9SFF6_9ACTN</name>
<feature type="domain" description="GH26" evidence="5">
    <location>
        <begin position="24"/>
        <end position="349"/>
    </location>
</feature>
<reference evidence="7" key="1">
    <citation type="journal article" date="2019" name="Int. J. Syst. Evol. Microbiol.">
        <title>The Global Catalogue of Microorganisms (GCM) 10K type strain sequencing project: providing services to taxonomists for standard genome sequencing and annotation.</title>
        <authorList>
            <consortium name="The Broad Institute Genomics Platform"/>
            <consortium name="The Broad Institute Genome Sequencing Center for Infectious Disease"/>
            <person name="Wu L."/>
            <person name="Ma J."/>
        </authorList>
    </citation>
    <scope>NUCLEOTIDE SEQUENCE [LARGE SCALE GENOMIC DNA]</scope>
    <source>
        <strain evidence="7">JCM 18304</strain>
    </source>
</reference>
<comment type="caution">
    <text evidence="6">The sequence shown here is derived from an EMBL/GenBank/DDBJ whole genome shotgun (WGS) entry which is preliminary data.</text>
</comment>
<sequence>MSRLATVASLVTLALLAVVAACAPRRDRSDPALHDGPSRPVLGAYLGSGPKGTARLPQWQLWSGVPAPYGIDYLPADSWDTITGPSWLLDAWRDSGRRLVLSVPMLPMPARSVNSDGSTLEQCAAGDDDPRWRALGGNLIADRLADTIVRPGWEFNGTWYAWSAAGHERAFAGCFRRLVTVMRSVPGQRFTFLWNPTIGAQSFAAERAWPGDSYVDIIGLDVYDVSWQPRTYPIPATATAGQRLARTRAVWGEVNGGDHGLKFWVSFATRHGAELALPEWGLVSRVDGHGGGDDPDFVEHVIGFVQQPGNRVEFALYFDVDSDSAEHRLSAPDTPFPRSARRLRDLLANATWGRQAAGSNE</sequence>
<evidence type="ECO:0000259" key="5">
    <source>
        <dbReference type="PROSITE" id="PS51764"/>
    </source>
</evidence>
<dbReference type="Proteomes" id="UP001501570">
    <property type="component" value="Unassembled WGS sequence"/>
</dbReference>
<protein>
    <recommendedName>
        <fullName evidence="5">GH26 domain-containing protein</fullName>
    </recommendedName>
</protein>
<evidence type="ECO:0000313" key="6">
    <source>
        <dbReference type="EMBL" id="GAA5194105.1"/>
    </source>
</evidence>
<evidence type="ECO:0000256" key="1">
    <source>
        <dbReference type="ARBA" id="ARBA00022801"/>
    </source>
</evidence>
<keyword evidence="1 3" id="KW-0378">Hydrolase</keyword>
<dbReference type="Pfam" id="PF02156">
    <property type="entry name" value="Glyco_hydro_26"/>
    <property type="match status" value="1"/>
</dbReference>
<evidence type="ECO:0000313" key="7">
    <source>
        <dbReference type="Proteomes" id="UP001501570"/>
    </source>
</evidence>
<gene>
    <name evidence="6" type="ORF">GCM10023322_57680</name>
</gene>
<evidence type="ECO:0000256" key="2">
    <source>
        <dbReference type="ARBA" id="ARBA00023295"/>
    </source>
</evidence>
<feature type="active site" description="Proton donor" evidence="3">
    <location>
        <position position="154"/>
    </location>
</feature>
<feature type="chain" id="PRO_5045120803" description="GH26 domain-containing protein" evidence="4">
    <location>
        <begin position="24"/>
        <end position="361"/>
    </location>
</feature>
<dbReference type="InterPro" id="IPR022790">
    <property type="entry name" value="GH26_dom"/>
</dbReference>
<feature type="signal peptide" evidence="4">
    <location>
        <begin position="1"/>
        <end position="23"/>
    </location>
</feature>
<proteinExistence type="inferred from homology"/>
<dbReference type="Gene3D" id="3.20.20.80">
    <property type="entry name" value="Glycosidases"/>
    <property type="match status" value="1"/>
</dbReference>
<dbReference type="SUPFAM" id="SSF51445">
    <property type="entry name" value="(Trans)glycosidases"/>
    <property type="match status" value="1"/>
</dbReference>
<keyword evidence="4" id="KW-0732">Signal</keyword>
<dbReference type="InterPro" id="IPR017853">
    <property type="entry name" value="GH"/>
</dbReference>
<comment type="similarity">
    <text evidence="3">Belongs to the glycosyl hydrolase 26 family.</text>
</comment>
<keyword evidence="2 3" id="KW-0326">Glycosidase</keyword>
<evidence type="ECO:0000256" key="3">
    <source>
        <dbReference type="PROSITE-ProRule" id="PRU01100"/>
    </source>
</evidence>
<evidence type="ECO:0000256" key="4">
    <source>
        <dbReference type="SAM" id="SignalP"/>
    </source>
</evidence>
<accession>A0ABP9SFF6</accession>
<keyword evidence="7" id="KW-1185">Reference proteome</keyword>
<dbReference type="PROSITE" id="PS51764">
    <property type="entry name" value="GH26"/>
    <property type="match status" value="1"/>
</dbReference>
<dbReference type="PROSITE" id="PS51257">
    <property type="entry name" value="PROKAR_LIPOPROTEIN"/>
    <property type="match status" value="1"/>
</dbReference>